<dbReference type="InterPro" id="IPR050789">
    <property type="entry name" value="Diverse_Enzym_Activities"/>
</dbReference>
<proteinExistence type="predicted"/>
<dbReference type="InterPro" id="IPR001466">
    <property type="entry name" value="Beta-lactam-related"/>
</dbReference>
<feature type="domain" description="Beta-lactamase-related" evidence="1">
    <location>
        <begin position="26"/>
        <end position="391"/>
    </location>
</feature>
<dbReference type="Pfam" id="PF00144">
    <property type="entry name" value="Beta-lactamase"/>
    <property type="match status" value="1"/>
</dbReference>
<evidence type="ECO:0000313" key="3">
    <source>
        <dbReference type="Proteomes" id="UP000252884"/>
    </source>
</evidence>
<evidence type="ECO:0000259" key="1">
    <source>
        <dbReference type="Pfam" id="PF00144"/>
    </source>
</evidence>
<dbReference type="RefSeq" id="WP_114468640.1">
    <property type="nucleotide sequence ID" value="NZ_QPJK01000004.1"/>
</dbReference>
<gene>
    <name evidence="2" type="ORF">DES41_104224</name>
</gene>
<dbReference type="PANTHER" id="PTHR43283">
    <property type="entry name" value="BETA-LACTAMASE-RELATED"/>
    <property type="match status" value="1"/>
</dbReference>
<name>A0A368XU43_9BURK</name>
<dbReference type="EMBL" id="QPJK01000004">
    <property type="protein sequence ID" value="RCW71405.1"/>
    <property type="molecule type" value="Genomic_DNA"/>
</dbReference>
<sequence length="399" mass="42422">MTFPLPARPAEALAHPLDHRLASGIDAVLASALQEQRLVGAVVRVHQHGQPRYGRAIGWADRETRRPMALDTVFRLASASKPIVSAAALVLWAQGRLALDDAVTRWLPAFQPRLPDGTAPTLTLRQVLSHTAGLGYRFFEPDGNGPHAQAGVSDGMDASGIDLAENLRRIARVPLLYPPGKGWAYSLATDVLGAVVERVTGQTLPDAVRALVTEPLRMVDSGFFCDAPGRMATAYVNGTAGPHRLQEAEVAAPFDGTVGIAFSPGRIFDRQAYPSGGAGMAGTAGDLLRLLEALRTGADGWLPEAVLAEMGRDQTQGAELAAGPGLGFGLGFSVLRDPAAAASPESRGTWRWGGAYGHSWFVDRPRALTVVALTNTLYEGMHGRFVNDLRDAVYQGLRA</sequence>
<dbReference type="InterPro" id="IPR012338">
    <property type="entry name" value="Beta-lactam/transpept-like"/>
</dbReference>
<reference evidence="2 3" key="1">
    <citation type="submission" date="2018-07" db="EMBL/GenBank/DDBJ databases">
        <title>Genomic Encyclopedia of Type Strains, Phase IV (KMG-IV): sequencing the most valuable type-strain genomes for metagenomic binning, comparative biology and taxonomic classification.</title>
        <authorList>
            <person name="Goeker M."/>
        </authorList>
    </citation>
    <scope>NUCLEOTIDE SEQUENCE [LARGE SCALE GENOMIC DNA]</scope>
    <source>
        <strain evidence="2 3">DSM 21634</strain>
    </source>
</reference>
<comment type="caution">
    <text evidence="2">The sequence shown here is derived from an EMBL/GenBank/DDBJ whole genome shotgun (WGS) entry which is preliminary data.</text>
</comment>
<dbReference type="OrthoDB" id="9801061at2"/>
<dbReference type="Gene3D" id="3.40.710.10">
    <property type="entry name" value="DD-peptidase/beta-lactamase superfamily"/>
    <property type="match status" value="1"/>
</dbReference>
<dbReference type="AlphaFoldDB" id="A0A368XU43"/>
<keyword evidence="3" id="KW-1185">Reference proteome</keyword>
<protein>
    <submittedName>
        <fullName evidence="2">CubicO group peptidase (Beta-lactamase class C family)</fullName>
    </submittedName>
</protein>
<accession>A0A368XU43</accession>
<evidence type="ECO:0000313" key="2">
    <source>
        <dbReference type="EMBL" id="RCW71405.1"/>
    </source>
</evidence>
<dbReference type="PANTHER" id="PTHR43283:SF3">
    <property type="entry name" value="BETA-LACTAMASE FAMILY PROTEIN (AFU_ORTHOLOGUE AFUA_5G07500)"/>
    <property type="match status" value="1"/>
</dbReference>
<organism evidence="2 3">
    <name type="scientific">Pseudorhodoferax soli</name>
    <dbReference type="NCBI Taxonomy" id="545864"/>
    <lineage>
        <taxon>Bacteria</taxon>
        <taxon>Pseudomonadati</taxon>
        <taxon>Pseudomonadota</taxon>
        <taxon>Betaproteobacteria</taxon>
        <taxon>Burkholderiales</taxon>
        <taxon>Comamonadaceae</taxon>
    </lineage>
</organism>
<dbReference type="SUPFAM" id="SSF56601">
    <property type="entry name" value="beta-lactamase/transpeptidase-like"/>
    <property type="match status" value="1"/>
</dbReference>
<dbReference type="Proteomes" id="UP000252884">
    <property type="component" value="Unassembled WGS sequence"/>
</dbReference>